<dbReference type="Proteomes" id="UP000051835">
    <property type="component" value="Unassembled WGS sequence"/>
</dbReference>
<dbReference type="EMBL" id="AZFC01000015">
    <property type="protein sequence ID" value="KRL48771.1"/>
    <property type="molecule type" value="Genomic_DNA"/>
</dbReference>
<dbReference type="RefSeq" id="WP_056963941.1">
    <property type="nucleotide sequence ID" value="NZ_AZFC01000015.1"/>
</dbReference>
<sequence length="147" mass="16718">MTHEQAEKRAIAATLFNNTDRYADIMRLPHHESTRHPQMPNGERAAQFAPFAALTGYHELLAQSSHRLAQQSRLPFEEDQVLQQHLRDLARVVRTKPKVSLTYFDPETGETRTLETRVVGVDSATQQVTLVNRAVLPFEVLQAVTFI</sequence>
<evidence type="ECO:0000313" key="2">
    <source>
        <dbReference type="Proteomes" id="UP000051835"/>
    </source>
</evidence>
<evidence type="ECO:0008006" key="3">
    <source>
        <dbReference type="Google" id="ProtNLM"/>
    </source>
</evidence>
<organism evidence="1 2">
    <name type="scientific">Levilactobacillus spicheri DSM 15429</name>
    <dbReference type="NCBI Taxonomy" id="1423805"/>
    <lineage>
        <taxon>Bacteria</taxon>
        <taxon>Bacillati</taxon>
        <taxon>Bacillota</taxon>
        <taxon>Bacilli</taxon>
        <taxon>Lactobacillales</taxon>
        <taxon>Lactobacillaceae</taxon>
        <taxon>Levilactobacillus</taxon>
    </lineage>
</organism>
<evidence type="ECO:0000313" key="1">
    <source>
        <dbReference type="EMBL" id="KRL48771.1"/>
    </source>
</evidence>
<dbReference type="AlphaFoldDB" id="A0A0R1R6N7"/>
<comment type="caution">
    <text evidence="1">The sequence shown here is derived from an EMBL/GenBank/DDBJ whole genome shotgun (WGS) entry which is preliminary data.</text>
</comment>
<proteinExistence type="predicted"/>
<accession>A0A0R1R6N7</accession>
<name>A0A0R1R6N7_9LACO</name>
<gene>
    <name evidence="1" type="ORF">FD37_GL001236</name>
</gene>
<dbReference type="PATRIC" id="fig|1423805.4.peg.1269"/>
<reference evidence="1 2" key="1">
    <citation type="journal article" date="2015" name="Genome Announc.">
        <title>Expanding the biotechnology potential of lactobacilli through comparative genomics of 213 strains and associated genera.</title>
        <authorList>
            <person name="Sun Z."/>
            <person name="Harris H.M."/>
            <person name="McCann A."/>
            <person name="Guo C."/>
            <person name="Argimon S."/>
            <person name="Zhang W."/>
            <person name="Yang X."/>
            <person name="Jeffery I.B."/>
            <person name="Cooney J.C."/>
            <person name="Kagawa T.F."/>
            <person name="Liu W."/>
            <person name="Song Y."/>
            <person name="Salvetti E."/>
            <person name="Wrobel A."/>
            <person name="Rasinkangas P."/>
            <person name="Parkhill J."/>
            <person name="Rea M.C."/>
            <person name="O'Sullivan O."/>
            <person name="Ritari J."/>
            <person name="Douillard F.P."/>
            <person name="Paul Ross R."/>
            <person name="Yang R."/>
            <person name="Briner A.E."/>
            <person name="Felis G.E."/>
            <person name="de Vos W.M."/>
            <person name="Barrangou R."/>
            <person name="Klaenhammer T.R."/>
            <person name="Caufield P.W."/>
            <person name="Cui Y."/>
            <person name="Zhang H."/>
            <person name="O'Toole P.W."/>
        </authorList>
    </citation>
    <scope>NUCLEOTIDE SEQUENCE [LARGE SCALE GENOMIC DNA]</scope>
    <source>
        <strain evidence="1 2">DSM 15429</strain>
    </source>
</reference>
<protein>
    <recommendedName>
        <fullName evidence="3">YolD-like protein</fullName>
    </recommendedName>
</protein>